<dbReference type="AlphaFoldDB" id="A0A9N9XT16"/>
<dbReference type="Gene3D" id="1.10.287.70">
    <property type="match status" value="1"/>
</dbReference>
<name>A0A9N9XT16_PHYSR</name>
<keyword evidence="3" id="KW-0813">Transport</keyword>
<keyword evidence="8 13" id="KW-0472">Membrane</keyword>
<evidence type="ECO:0000256" key="13">
    <source>
        <dbReference type="SAM" id="Phobius"/>
    </source>
</evidence>
<dbReference type="InterPro" id="IPR001320">
    <property type="entry name" value="Iontro_rcpt_C"/>
</dbReference>
<protein>
    <recommendedName>
        <fullName evidence="19">Ionotropic receptor 93a</fullName>
    </recommendedName>
</protein>
<evidence type="ECO:0000313" key="18">
    <source>
        <dbReference type="Proteomes" id="UP001153712"/>
    </source>
</evidence>
<feature type="transmembrane region" description="Helical" evidence="13">
    <location>
        <begin position="814"/>
        <end position="832"/>
    </location>
</feature>
<feature type="signal peptide" evidence="14">
    <location>
        <begin position="1"/>
        <end position="21"/>
    </location>
</feature>
<keyword evidence="7" id="KW-0406">Ion transport</keyword>
<keyword evidence="6 13" id="KW-1133">Transmembrane helix</keyword>
<evidence type="ECO:0000259" key="16">
    <source>
        <dbReference type="Pfam" id="PF10613"/>
    </source>
</evidence>
<evidence type="ECO:0000256" key="5">
    <source>
        <dbReference type="ARBA" id="ARBA00022692"/>
    </source>
</evidence>
<evidence type="ECO:0000256" key="8">
    <source>
        <dbReference type="ARBA" id="ARBA00023136"/>
    </source>
</evidence>
<evidence type="ECO:0000256" key="14">
    <source>
        <dbReference type="SAM" id="SignalP"/>
    </source>
</evidence>
<dbReference type="InterPro" id="IPR019594">
    <property type="entry name" value="Glu/Gly-bd"/>
</dbReference>
<dbReference type="Gene3D" id="3.40.190.10">
    <property type="entry name" value="Periplasmic binding protein-like II"/>
    <property type="match status" value="1"/>
</dbReference>
<dbReference type="PANTHER" id="PTHR42643">
    <property type="entry name" value="IONOTROPIC RECEPTOR 20A-RELATED"/>
    <property type="match status" value="1"/>
</dbReference>
<dbReference type="SUPFAM" id="SSF53850">
    <property type="entry name" value="Periplasmic binding protein-like II"/>
    <property type="match status" value="1"/>
</dbReference>
<keyword evidence="10" id="KW-0325">Glycoprotein</keyword>
<comment type="similarity">
    <text evidence="2">Belongs to the glutamate-gated ion channel (TC 1.A.10.1) family.</text>
</comment>
<dbReference type="PANTHER" id="PTHR42643:SF24">
    <property type="entry name" value="IONOTROPIC RECEPTOR 60A"/>
    <property type="match status" value="1"/>
</dbReference>
<evidence type="ECO:0000256" key="7">
    <source>
        <dbReference type="ARBA" id="ARBA00023065"/>
    </source>
</evidence>
<evidence type="ECO:0000256" key="10">
    <source>
        <dbReference type="ARBA" id="ARBA00023180"/>
    </source>
</evidence>
<reference evidence="17" key="1">
    <citation type="submission" date="2022-01" db="EMBL/GenBank/DDBJ databases">
        <authorList>
            <person name="King R."/>
        </authorList>
    </citation>
    <scope>NUCLEOTIDE SEQUENCE</scope>
</reference>
<evidence type="ECO:0008006" key="19">
    <source>
        <dbReference type="Google" id="ProtNLM"/>
    </source>
</evidence>
<evidence type="ECO:0000256" key="3">
    <source>
        <dbReference type="ARBA" id="ARBA00022448"/>
    </source>
</evidence>
<accession>A0A9N9XT16</accession>
<comment type="subcellular location">
    <subcellularLocation>
        <location evidence="1">Cell membrane</location>
        <topology evidence="1">Multi-pass membrane protein</topology>
    </subcellularLocation>
</comment>
<evidence type="ECO:0000256" key="2">
    <source>
        <dbReference type="ARBA" id="ARBA00008685"/>
    </source>
</evidence>
<feature type="transmembrane region" description="Helical" evidence="13">
    <location>
        <begin position="584"/>
        <end position="604"/>
    </location>
</feature>
<evidence type="ECO:0000256" key="1">
    <source>
        <dbReference type="ARBA" id="ARBA00004651"/>
    </source>
</evidence>
<keyword evidence="18" id="KW-1185">Reference proteome</keyword>
<dbReference type="GO" id="GO:0005886">
    <property type="term" value="C:plasma membrane"/>
    <property type="evidence" value="ECO:0007669"/>
    <property type="project" value="UniProtKB-SubCell"/>
</dbReference>
<dbReference type="InterPro" id="IPR052192">
    <property type="entry name" value="Insect_Ionotropic_Sensory_Rcpt"/>
</dbReference>
<evidence type="ECO:0000256" key="11">
    <source>
        <dbReference type="ARBA" id="ARBA00023286"/>
    </source>
</evidence>
<dbReference type="Pfam" id="PF10613">
    <property type="entry name" value="Lig_chan-Glu_bd"/>
    <property type="match status" value="1"/>
</dbReference>
<keyword evidence="14" id="KW-0732">Signal</keyword>
<evidence type="ECO:0000256" key="9">
    <source>
        <dbReference type="ARBA" id="ARBA00023170"/>
    </source>
</evidence>
<proteinExistence type="inferred from homology"/>
<dbReference type="Proteomes" id="UP001153712">
    <property type="component" value="Chromosome 7"/>
</dbReference>
<feature type="domain" description="Ionotropic glutamate receptor C-terminal" evidence="15">
    <location>
        <begin position="552"/>
        <end position="823"/>
    </location>
</feature>
<feature type="domain" description="Ionotropic glutamate receptor L-glutamate and glycine-binding" evidence="16">
    <location>
        <begin position="418"/>
        <end position="537"/>
    </location>
</feature>
<keyword evidence="12" id="KW-0407">Ion channel</keyword>
<keyword evidence="9" id="KW-0675">Receptor</keyword>
<keyword evidence="5 13" id="KW-0812">Transmembrane</keyword>
<gene>
    <name evidence="17" type="ORF">PHYEVI_LOCUS10288</name>
</gene>
<keyword evidence="11" id="KW-1071">Ligand-gated ion channel</keyword>
<evidence type="ECO:0000256" key="6">
    <source>
        <dbReference type="ARBA" id="ARBA00022989"/>
    </source>
</evidence>
<dbReference type="OrthoDB" id="5984008at2759"/>
<dbReference type="EMBL" id="OU900100">
    <property type="protein sequence ID" value="CAG9864021.1"/>
    <property type="molecule type" value="Genomic_DNA"/>
</dbReference>
<organism evidence="17 18">
    <name type="scientific">Phyllotreta striolata</name>
    <name type="common">Striped flea beetle</name>
    <name type="synonym">Crioceris striolata</name>
    <dbReference type="NCBI Taxonomy" id="444603"/>
    <lineage>
        <taxon>Eukaryota</taxon>
        <taxon>Metazoa</taxon>
        <taxon>Ecdysozoa</taxon>
        <taxon>Arthropoda</taxon>
        <taxon>Hexapoda</taxon>
        <taxon>Insecta</taxon>
        <taxon>Pterygota</taxon>
        <taxon>Neoptera</taxon>
        <taxon>Endopterygota</taxon>
        <taxon>Coleoptera</taxon>
        <taxon>Polyphaga</taxon>
        <taxon>Cucujiformia</taxon>
        <taxon>Chrysomeloidea</taxon>
        <taxon>Chrysomelidae</taxon>
        <taxon>Galerucinae</taxon>
        <taxon>Alticini</taxon>
        <taxon>Phyllotreta</taxon>
    </lineage>
</organism>
<evidence type="ECO:0000256" key="12">
    <source>
        <dbReference type="ARBA" id="ARBA00023303"/>
    </source>
</evidence>
<feature type="chain" id="PRO_5040182560" description="Ionotropic receptor 93a" evidence="14">
    <location>
        <begin position="22"/>
        <end position="853"/>
    </location>
</feature>
<evidence type="ECO:0000259" key="15">
    <source>
        <dbReference type="Pfam" id="PF00060"/>
    </source>
</evidence>
<dbReference type="GO" id="GO:0015276">
    <property type="term" value="F:ligand-gated monoatomic ion channel activity"/>
    <property type="evidence" value="ECO:0007669"/>
    <property type="project" value="InterPro"/>
</dbReference>
<dbReference type="FunFam" id="1.10.287.70:FF:000143">
    <property type="entry name" value="Probable glutamate receptor"/>
    <property type="match status" value="1"/>
</dbReference>
<dbReference type="Pfam" id="PF00060">
    <property type="entry name" value="Lig_chan"/>
    <property type="match status" value="1"/>
</dbReference>
<keyword evidence="4" id="KW-1003">Cell membrane</keyword>
<evidence type="ECO:0000256" key="4">
    <source>
        <dbReference type="ARBA" id="ARBA00022475"/>
    </source>
</evidence>
<sequence length="853" mass="97764">MVSKRIGALLLVLALCDPVKNETFPSLLTTNASIAVVVDRKFLVEDYEDARNEIEEYLVYAKREILKHGGVNVYPYSWTSINVRKDLTAIFSITSCYDTWKLFRLTQKEELVHLAITESDCPRLPSDTAITIPLVDKGQELPQMLLDLRSEGIYNWKTLVIIYDATLDEDMVTRVIKAVTQRKYGDVKATGITLMKLEPNLSRTELRDFLSTINPKVLGNNYMCIVSYHLAGNIMEYAKTLQLTSTINQWMYVISDTNDNFKDIEAFESQLKEGDNIAFLYNSTFKSSNCKEGRKCHIEELLQAFARALDQAIQDEYETANQVSEEEWEAIRPTKPERRDFLLKNMNHYLFKNGACDNCTNWAMKTGETWGVEYDTSDQRAEPKVVPVGSWRPGDGPVMTDELFLHTAHGFRGKLLPMITFHNPPWQILKFNSSGEVIESSGLILDIVKELSRNLNFTFRLETLNKTSFNSGTSNSTSFDVDSDFTNQVPKALIDMIKNKTVALGACAVTVTEDLEKVVNFTVPITVLSYTFLVARPKELSRALLFISPFTMDTWLCLAAAIVSMGPLLYFIHRHSPVYEYKGYPMKGGLASIQNCIWYMYGALLQQGGMHLPYADSARILVGGWWLVVLVMSTTYCGNLVAFLTFPKVDIPITTLDELIAHKDTVSWSFREGSFLEKELAISNEPRYKTILERRLKHTSTDNEGLIRSMVEGKHVYIDWKQKLTFIMKRQFLKTDRCDFVLGLEEFFAEKLALMISPDSPYLPKINDEIKKLHQVGLIQKWLQDYLPKRDRCWKNRHLIEVKNHTVNLDDMQGSFFVLFLGFVLSLVWLLLEKLWHGQFSKRNKPAIQPFNH</sequence>
<dbReference type="GO" id="GO:0050906">
    <property type="term" value="P:detection of stimulus involved in sensory perception"/>
    <property type="evidence" value="ECO:0007669"/>
    <property type="project" value="UniProtKB-ARBA"/>
</dbReference>
<feature type="transmembrane region" description="Helical" evidence="13">
    <location>
        <begin position="555"/>
        <end position="572"/>
    </location>
</feature>
<evidence type="ECO:0000313" key="17">
    <source>
        <dbReference type="EMBL" id="CAG9864021.1"/>
    </source>
</evidence>
<feature type="transmembrane region" description="Helical" evidence="13">
    <location>
        <begin position="625"/>
        <end position="646"/>
    </location>
</feature>